<evidence type="ECO:0000313" key="5">
    <source>
        <dbReference type="EMBL" id="OGY15684.1"/>
    </source>
</evidence>
<dbReference type="SUPFAM" id="SSF53448">
    <property type="entry name" value="Nucleotide-diphospho-sugar transferases"/>
    <property type="match status" value="1"/>
</dbReference>
<proteinExistence type="inferred from homology"/>
<dbReference type="EMBL" id="MHCH01000061">
    <property type="protein sequence ID" value="OGY15684.1"/>
    <property type="molecule type" value="Genomic_DNA"/>
</dbReference>
<name>A0A1G1VK24_9BACT</name>
<evidence type="ECO:0000313" key="6">
    <source>
        <dbReference type="Proteomes" id="UP000177324"/>
    </source>
</evidence>
<dbReference type="InterPro" id="IPR001173">
    <property type="entry name" value="Glyco_trans_2-like"/>
</dbReference>
<keyword evidence="3" id="KW-0808">Transferase</keyword>
<dbReference type="STRING" id="1797589.A2784_03210"/>
<evidence type="ECO:0000256" key="3">
    <source>
        <dbReference type="ARBA" id="ARBA00022679"/>
    </source>
</evidence>
<comment type="caution">
    <text evidence="5">The sequence shown here is derived from an EMBL/GenBank/DDBJ whole genome shotgun (WGS) entry which is preliminary data.</text>
</comment>
<accession>A0A1G1VK24</accession>
<organism evidence="5 6">
    <name type="scientific">Candidatus Chisholmbacteria bacterium RIFCSPHIGHO2_01_FULL_48_12</name>
    <dbReference type="NCBI Taxonomy" id="1797589"/>
    <lineage>
        <taxon>Bacteria</taxon>
        <taxon>Candidatus Chisholmiibacteriota</taxon>
    </lineage>
</organism>
<dbReference type="Gene3D" id="3.90.550.10">
    <property type="entry name" value="Spore Coat Polysaccharide Biosynthesis Protein SpsA, Chain A"/>
    <property type="match status" value="1"/>
</dbReference>
<dbReference type="InterPro" id="IPR050834">
    <property type="entry name" value="Glycosyltransf_2"/>
</dbReference>
<dbReference type="Pfam" id="PF00535">
    <property type="entry name" value="Glycos_transf_2"/>
    <property type="match status" value="1"/>
</dbReference>
<dbReference type="GO" id="GO:0016757">
    <property type="term" value="F:glycosyltransferase activity"/>
    <property type="evidence" value="ECO:0007669"/>
    <property type="project" value="UniProtKB-KW"/>
</dbReference>
<evidence type="ECO:0000256" key="2">
    <source>
        <dbReference type="ARBA" id="ARBA00022676"/>
    </source>
</evidence>
<dbReference type="AlphaFoldDB" id="A0A1G1VK24"/>
<dbReference type="PANTHER" id="PTHR43685">
    <property type="entry name" value="GLYCOSYLTRANSFERASE"/>
    <property type="match status" value="1"/>
</dbReference>
<gene>
    <name evidence="5" type="ORF">A2784_03210</name>
</gene>
<evidence type="ECO:0000259" key="4">
    <source>
        <dbReference type="Pfam" id="PF00535"/>
    </source>
</evidence>
<sequence length="256" mass="29348">MNPKISVVMSVYNQGQYLPQAIDSILYQSLADFEFLIMDDTSTDSTPQILTSYRDRRINVFTHRRRSGLAGSLNQLIKKSQADYIARMDADDIAYPQRLKIQLDYLTCHPHVAACGTAVDLINSAGKPIGQKTFPRHITKTLLMRYNPLIHSTVMAKKEFCTYDQTLNGAEDYDLWLRLGGKYKLANINQVLSAYRVNPQGISWNSLKCTELQAIKARLKALGRYNYPLWQSIFLTKPILSYFIPTWVKKLIFNIK</sequence>
<dbReference type="PANTHER" id="PTHR43685:SF5">
    <property type="entry name" value="GLYCOSYLTRANSFERASE EPSE-RELATED"/>
    <property type="match status" value="1"/>
</dbReference>
<reference evidence="5 6" key="1">
    <citation type="journal article" date="2016" name="Nat. Commun.">
        <title>Thousands of microbial genomes shed light on interconnected biogeochemical processes in an aquifer system.</title>
        <authorList>
            <person name="Anantharaman K."/>
            <person name="Brown C.T."/>
            <person name="Hug L.A."/>
            <person name="Sharon I."/>
            <person name="Castelle C.J."/>
            <person name="Probst A.J."/>
            <person name="Thomas B.C."/>
            <person name="Singh A."/>
            <person name="Wilkins M.J."/>
            <person name="Karaoz U."/>
            <person name="Brodie E.L."/>
            <person name="Williams K.H."/>
            <person name="Hubbard S.S."/>
            <person name="Banfield J.F."/>
        </authorList>
    </citation>
    <scope>NUCLEOTIDE SEQUENCE [LARGE SCALE GENOMIC DNA]</scope>
</reference>
<dbReference type="Proteomes" id="UP000177324">
    <property type="component" value="Unassembled WGS sequence"/>
</dbReference>
<comment type="similarity">
    <text evidence="1">Belongs to the glycosyltransferase 2 family.</text>
</comment>
<evidence type="ECO:0000256" key="1">
    <source>
        <dbReference type="ARBA" id="ARBA00006739"/>
    </source>
</evidence>
<feature type="domain" description="Glycosyltransferase 2-like" evidence="4">
    <location>
        <begin position="6"/>
        <end position="120"/>
    </location>
</feature>
<protein>
    <recommendedName>
        <fullName evidence="4">Glycosyltransferase 2-like domain-containing protein</fullName>
    </recommendedName>
</protein>
<dbReference type="InterPro" id="IPR029044">
    <property type="entry name" value="Nucleotide-diphossugar_trans"/>
</dbReference>
<keyword evidence="2" id="KW-0328">Glycosyltransferase</keyword>